<evidence type="ECO:0000313" key="3">
    <source>
        <dbReference type="EMBL" id="GBG11215.1"/>
    </source>
</evidence>
<dbReference type="Pfam" id="PF00395">
    <property type="entry name" value="SLH"/>
    <property type="match status" value="3"/>
</dbReference>
<comment type="caution">
    <text evidence="3">The sequence shown here is derived from an EMBL/GenBank/DDBJ whole genome shotgun (WGS) entry which is preliminary data.</text>
</comment>
<evidence type="ECO:0000259" key="2">
    <source>
        <dbReference type="PROSITE" id="PS51272"/>
    </source>
</evidence>
<feature type="domain" description="SLH" evidence="2">
    <location>
        <begin position="1554"/>
        <end position="1612"/>
    </location>
</feature>
<accession>A0A2R5EYL9</accession>
<dbReference type="EMBL" id="BDQX01000390">
    <property type="protein sequence ID" value="GBG11215.1"/>
    <property type="molecule type" value="Genomic_DNA"/>
</dbReference>
<organism evidence="3 4">
    <name type="scientific">Paenibacillus agaridevorans</name>
    <dbReference type="NCBI Taxonomy" id="171404"/>
    <lineage>
        <taxon>Bacteria</taxon>
        <taxon>Bacillati</taxon>
        <taxon>Bacillota</taxon>
        <taxon>Bacilli</taxon>
        <taxon>Bacillales</taxon>
        <taxon>Paenibacillaceae</taxon>
        <taxon>Paenibacillus</taxon>
    </lineage>
</organism>
<gene>
    <name evidence="3" type="ORF">PAT3040_06007</name>
</gene>
<dbReference type="InterPro" id="IPR001119">
    <property type="entry name" value="SLH_dom"/>
</dbReference>
<evidence type="ECO:0000256" key="1">
    <source>
        <dbReference type="SAM" id="MobiDB-lite"/>
    </source>
</evidence>
<sequence length="1676" mass="181884">MTMSRKVLIKVMLIALLVQSLLGGSIFGMENNKAMAESIVVIVYNDDEGFTTDSPWVIGQGVGYTQSSRYYHDGSTGADPAKWAQFTPDIPVEGYYTISMWVPPFGTRPEAAPLEIKYRDGISTDLTINQKANSNKWVKIGTFLLSEGTENYLKLLASDAGTTLADAVKFEWVAEAETPDPSPTSTSSPSSTPSPTPSPSPTTSPTIPPENVTVFVYNDDEGFTTDSPWVVGQGVGGTQSSRYYHDGSAGANPTKWAMFTPDIPVEGNYIISMWVPPHGTRPEAAPLEIKHRDGLSTDFTINQRDDRNKWVEIGTFALSQGTDNYLKILASHPGYTLADAVKFEWTTKEVTPAPTPTTAPTATPSPGQTTPIAPGLDGDLAERFPVYQVSVNKVLTGDNRGFGVLAQYDGSGPQEVYLSRTTQTPTFEPFVPTAYAKVFDPDGNMVLLHDFSSQLPGKQIEILTIPSGQPGIWTVSFTGGREGDILEIGLPETDVWGVRGEMALGITETTPKTAYIYLADITQQNQLPTFMPNLGKGYFFLEAFGNAPHVTLRNQTGAVAGNLTNVGGRNVIQLDSTPVNEVWSLDLNGFGGYIVIDGTPALLAPTAEAALALKGGTFEAEGFIMPGKLQARLREKMIELAEQSLEVELDFPEEVPLDLANPRMEALLYGKYGSLQGLDYAFEHQILDKDDPGFGMILDYDPARPVKNQYSSFAGAMAAAVAVPGQMNPAYENEALLKRAVLNSMSFLAWLQGDFTYKDSDLRDLPVPSTNYFIMVGPMVVDPFLLLHEKVDAETAALWEEAVTAFLDKNADARSFLSNQWSHNILAQLYMYEATGETRFLRNFEKMAAAFMDGTHGASSKLMGLHPTGFYMENFGPDGNYDSLSSFHMVASYLVYKESGAADPVILEKLRAGIEKNLYFKSFYWLPQPDGSIASPTAINTRTNTPIHQATYPGDIMMRSEMPLSLTRYLMWPGPSADPNDLAGGDVMPHRINTDEWALKVLRALLPLESGAYDTISYWPHIIYSAFSKPVAIEPAALPIDSEFGTWELPGQVAWKRGPLYGVVFYDVTGVSGKIPQAKFGGGPTVMWGEGTGSVVSSLRNNKNGTVTSPSDITHSGVFGKDHNGKFFYTGEERTSLTWIVQDEIFELRTPLTAPKGELVWRYELGEQQTLIKVSLQLEEEAQESYVNLPVASGVAGTEPAVFGDNTLIYQAGNSSMRIEWPADAAAQLQEEVTTAWGSARNLQIALASDGTPVTITVSMKENKEEPVDPNEGEPTNGSRIESMPVSSDNVVSANRITVAATSLDQHTGEAKAFLDKDNILEARSNSQAGIQGGRLVIVDVPEIAGAVAYTVVIPPEFLTSYGAQDKLRIQTEIGTVEVPGHMLAAAELASTTEVELTVEASSVEGKPLLALKAAAGGQKITAINPEAIIILTIPYTPTSEEVKAYEHIVVSYMAEDGRAIPIPTGSYDESLGAVVLRTNQLGKYGVSYRVVNFDDITDYYWAAHSIRVLASKGIMSGDGEGDFNPAAGIKRADFVDALVRALGITTTVDANFADIPDRSVYYNAVGIARKLGLTKGIGGNSFKPDELISRQEMMVIVSRALAMDNKYRSDGINKELDAFKDIADIAPYAIAEIAALVREGIVQGSNHAIHPHKPASRAEAAAIVYRLYDKLDITL</sequence>
<reference evidence="3 4" key="1">
    <citation type="submission" date="2017-08" db="EMBL/GenBank/DDBJ databases">
        <title>Substantial Increase in Enzyme Production by Combined Drug-Resistance Mutations in Paenibacillus agaridevorans.</title>
        <authorList>
            <person name="Tanaka Y."/>
            <person name="Funane K."/>
            <person name="Hosaka T."/>
            <person name="Shiwa Y."/>
            <person name="Fujita N."/>
            <person name="Miyazaki T."/>
            <person name="Yoshikawa H."/>
            <person name="Murakami K."/>
            <person name="Kasahara K."/>
            <person name="Inaoka T."/>
            <person name="Hiraga Y."/>
            <person name="Ochi K."/>
        </authorList>
    </citation>
    <scope>NUCLEOTIDE SEQUENCE [LARGE SCALE GENOMIC DNA]</scope>
    <source>
        <strain evidence="3 4">T-3040</strain>
    </source>
</reference>
<feature type="region of interest" description="Disordered" evidence="1">
    <location>
        <begin position="176"/>
        <end position="211"/>
    </location>
</feature>
<dbReference type="Proteomes" id="UP000245202">
    <property type="component" value="Unassembled WGS sequence"/>
</dbReference>
<keyword evidence="4" id="KW-1185">Reference proteome</keyword>
<dbReference type="RefSeq" id="WP_108995557.1">
    <property type="nucleotide sequence ID" value="NZ_BDQX01000390.1"/>
</dbReference>
<feature type="compositionally biased region" description="Polar residues" evidence="1">
    <location>
        <begin position="1274"/>
        <end position="1287"/>
    </location>
</feature>
<dbReference type="Pfam" id="PF25275">
    <property type="entry name" value="Golvesin_C"/>
    <property type="match status" value="2"/>
</dbReference>
<protein>
    <recommendedName>
        <fullName evidence="2">SLH domain-containing protein</fullName>
    </recommendedName>
</protein>
<feature type="compositionally biased region" description="Pro residues" evidence="1">
    <location>
        <begin position="192"/>
        <end position="208"/>
    </location>
</feature>
<dbReference type="PROSITE" id="PS51272">
    <property type="entry name" value="SLH"/>
    <property type="match status" value="3"/>
</dbReference>
<name>A0A2R5EYL9_9BACL</name>
<evidence type="ECO:0000313" key="4">
    <source>
        <dbReference type="Proteomes" id="UP000245202"/>
    </source>
</evidence>
<feature type="domain" description="SLH" evidence="2">
    <location>
        <begin position="1490"/>
        <end position="1553"/>
    </location>
</feature>
<proteinExistence type="predicted"/>
<dbReference type="InterPro" id="IPR033803">
    <property type="entry name" value="CBD-like_Golvesin-Xly"/>
</dbReference>
<feature type="domain" description="SLH" evidence="2">
    <location>
        <begin position="1617"/>
        <end position="1676"/>
    </location>
</feature>
<feature type="region of interest" description="Disordered" evidence="1">
    <location>
        <begin position="1262"/>
        <end position="1287"/>
    </location>
</feature>